<dbReference type="OMA" id="RTYCASE"/>
<proteinExistence type="predicted"/>
<feature type="transmembrane region" description="Helical" evidence="1">
    <location>
        <begin position="167"/>
        <end position="186"/>
    </location>
</feature>
<keyword evidence="1" id="KW-0812">Transmembrane</keyword>
<dbReference type="AlphaFoldDB" id="A0A067D7V8"/>
<dbReference type="VEuPathDB" id="FungiDB:SPRG_01158"/>
<feature type="transmembrane region" description="Helical" evidence="1">
    <location>
        <begin position="192"/>
        <end position="214"/>
    </location>
</feature>
<accession>A0A067D7V8</accession>
<evidence type="ECO:0000313" key="2">
    <source>
        <dbReference type="EMBL" id="KDO35092.1"/>
    </source>
</evidence>
<dbReference type="OrthoDB" id="73249at2759"/>
<feature type="transmembrane region" description="Helical" evidence="1">
    <location>
        <begin position="545"/>
        <end position="565"/>
    </location>
</feature>
<gene>
    <name evidence="2" type="ORF">SPRG_01158</name>
</gene>
<dbReference type="GeneID" id="24123764"/>
<feature type="transmembrane region" description="Helical" evidence="1">
    <location>
        <begin position="300"/>
        <end position="322"/>
    </location>
</feature>
<name>A0A067D7V8_SAPPC</name>
<keyword evidence="1" id="KW-1133">Transmembrane helix</keyword>
<organism evidence="2 3">
    <name type="scientific">Saprolegnia parasitica (strain CBS 223.65)</name>
    <dbReference type="NCBI Taxonomy" id="695850"/>
    <lineage>
        <taxon>Eukaryota</taxon>
        <taxon>Sar</taxon>
        <taxon>Stramenopiles</taxon>
        <taxon>Oomycota</taxon>
        <taxon>Saprolegniomycetes</taxon>
        <taxon>Saprolegniales</taxon>
        <taxon>Saprolegniaceae</taxon>
        <taxon>Saprolegnia</taxon>
    </lineage>
</organism>
<dbReference type="RefSeq" id="XP_012194743.1">
    <property type="nucleotide sequence ID" value="XM_012339353.1"/>
</dbReference>
<reference evidence="2 3" key="1">
    <citation type="journal article" date="2013" name="PLoS Genet.">
        <title>Distinctive expansion of potential virulence genes in the genome of the oomycete fish pathogen Saprolegnia parasitica.</title>
        <authorList>
            <person name="Jiang R.H."/>
            <person name="de Bruijn I."/>
            <person name="Haas B.J."/>
            <person name="Belmonte R."/>
            <person name="Lobach L."/>
            <person name="Christie J."/>
            <person name="van den Ackerveken G."/>
            <person name="Bottin A."/>
            <person name="Bulone V."/>
            <person name="Diaz-Moreno S.M."/>
            <person name="Dumas B."/>
            <person name="Fan L."/>
            <person name="Gaulin E."/>
            <person name="Govers F."/>
            <person name="Grenville-Briggs L.J."/>
            <person name="Horner N.R."/>
            <person name="Levin J.Z."/>
            <person name="Mammella M."/>
            <person name="Meijer H.J."/>
            <person name="Morris P."/>
            <person name="Nusbaum C."/>
            <person name="Oome S."/>
            <person name="Phillips A.J."/>
            <person name="van Rooyen D."/>
            <person name="Rzeszutek E."/>
            <person name="Saraiva M."/>
            <person name="Secombes C.J."/>
            <person name="Seidl M.F."/>
            <person name="Snel B."/>
            <person name="Stassen J.H."/>
            <person name="Sykes S."/>
            <person name="Tripathy S."/>
            <person name="van den Berg H."/>
            <person name="Vega-Arreguin J.C."/>
            <person name="Wawra S."/>
            <person name="Young S.K."/>
            <person name="Zeng Q."/>
            <person name="Dieguez-Uribeondo J."/>
            <person name="Russ C."/>
            <person name="Tyler B.M."/>
            <person name="van West P."/>
        </authorList>
    </citation>
    <scope>NUCLEOTIDE SEQUENCE [LARGE SCALE GENOMIC DNA]</scope>
    <source>
        <strain evidence="2 3">CBS 223.65</strain>
    </source>
</reference>
<feature type="transmembrane region" description="Helical" evidence="1">
    <location>
        <begin position="226"/>
        <end position="250"/>
    </location>
</feature>
<dbReference type="KEGG" id="spar:SPRG_01158"/>
<keyword evidence="3" id="KW-1185">Reference proteome</keyword>
<keyword evidence="1" id="KW-0472">Membrane</keyword>
<dbReference type="Proteomes" id="UP000030745">
    <property type="component" value="Unassembled WGS sequence"/>
</dbReference>
<evidence type="ECO:0000256" key="1">
    <source>
        <dbReference type="SAM" id="Phobius"/>
    </source>
</evidence>
<evidence type="ECO:0000313" key="3">
    <source>
        <dbReference type="Proteomes" id="UP000030745"/>
    </source>
</evidence>
<feature type="transmembrane region" description="Helical" evidence="1">
    <location>
        <begin position="127"/>
        <end position="146"/>
    </location>
</feature>
<feature type="transmembrane region" description="Helical" evidence="1">
    <location>
        <begin position="571"/>
        <end position="589"/>
    </location>
</feature>
<evidence type="ECO:0008006" key="4">
    <source>
        <dbReference type="Google" id="ProtNLM"/>
    </source>
</evidence>
<feature type="transmembrane region" description="Helical" evidence="1">
    <location>
        <begin position="478"/>
        <end position="500"/>
    </location>
</feature>
<dbReference type="EMBL" id="KK583190">
    <property type="protein sequence ID" value="KDO35092.1"/>
    <property type="molecule type" value="Genomic_DNA"/>
</dbReference>
<protein>
    <recommendedName>
        <fullName evidence="4">Transmembrane protein</fullName>
    </recommendedName>
</protein>
<sequence>MDASSSDVSPDVVAITLNADSDDDRMIEMRTYCASEHCTSVWFQAPLPAHTGVFYEHDLKVYDYIQLLLHIFDPKPLHFCTKCHETLSATEKAQCSGHDGFWTICGTSRAEKYDLYVSFVSLCQRCAMPLLLSLLCFPLLALLEALRCPLPAKVTELWAHLPRFHAFLSWAYLWATYASIVLSVPFTAQVLFWGLLELYTVFLLVVGLAFARTLKQRGRYSARYEIFFALQAVVFPSACLLLPLNLILSIPNMHLLGVSMDLRTLQLVDDHDVPLEPSFLPKHFASTRLVQSIRQKLVKWAVRLVVLVNSTMGLNLILMLSWTTWVLPTTSILLPGFNTLVNSPDNVLYNITGHGTSSCTPGIWSFKLEPTPTTALGLPTLVVWFATDKKEPALFRLENAASLDVRSQESTSFSFLAKNGQAGLSFLGTFYNTTCDQVKSLTPHIETVYADISIQHYLDLVPGTRGVAPIPGFLVTKFLFQMCFIPQCVGTCTLAIWTLWRQFDALTPRINLARGRNVVAWFRLRCAVVATVKLYATFVQALVPLAMVQFLVAAGGLAVYCLTGTAPMPTYYLLLTALAGSLSILLYLFPLSSVVSLQANHADTLRVHLLQLQDDRFLNEAEDNRRIEYFKALIDKIDHHDDYIRYWGKRLSPDQLLGLSVTLASGISFVVTKSVQFSWSPLNPWYISY</sequence>